<dbReference type="AlphaFoldDB" id="A0AAD9GBC1"/>
<keyword evidence="2" id="KW-1185">Reference proteome</keyword>
<reference evidence="1" key="1">
    <citation type="journal article" date="2014" name="Nucleic Acids Res.">
        <title>The evolutionary dynamics of variant antigen genes in Babesia reveal a history of genomic innovation underlying host-parasite interaction.</title>
        <authorList>
            <person name="Jackson A.P."/>
            <person name="Otto T.D."/>
            <person name="Darby A."/>
            <person name="Ramaprasad A."/>
            <person name="Xia D."/>
            <person name="Echaide I.E."/>
            <person name="Farber M."/>
            <person name="Gahlot S."/>
            <person name="Gamble J."/>
            <person name="Gupta D."/>
            <person name="Gupta Y."/>
            <person name="Jackson L."/>
            <person name="Malandrin L."/>
            <person name="Malas T.B."/>
            <person name="Moussa E."/>
            <person name="Nair M."/>
            <person name="Reid A.J."/>
            <person name="Sanders M."/>
            <person name="Sharma J."/>
            <person name="Tracey A."/>
            <person name="Quail M.A."/>
            <person name="Weir W."/>
            <person name="Wastling J.M."/>
            <person name="Hall N."/>
            <person name="Willadsen P."/>
            <person name="Lingelbach K."/>
            <person name="Shiels B."/>
            <person name="Tait A."/>
            <person name="Berriman M."/>
            <person name="Allred D.R."/>
            <person name="Pain A."/>
        </authorList>
    </citation>
    <scope>NUCLEOTIDE SEQUENCE</scope>
    <source>
        <strain evidence="1">1802A</strain>
    </source>
</reference>
<accession>A0AAD9GBC1</accession>
<comment type="caution">
    <text evidence="1">The sequence shown here is derived from an EMBL/GenBank/DDBJ whole genome shotgun (WGS) entry which is preliminary data.</text>
</comment>
<dbReference type="EMBL" id="JAHBMH010000060">
    <property type="protein sequence ID" value="KAK1935254.1"/>
    <property type="molecule type" value="Genomic_DNA"/>
</dbReference>
<dbReference type="Proteomes" id="UP001195914">
    <property type="component" value="Unassembled WGS sequence"/>
</dbReference>
<gene>
    <name evidence="1" type="ORF">X943_003830</name>
</gene>
<sequence length="95" mass="10487">MSDYKSLLHCPKNLRECLGWLVRISGKETGGTGNINSLESLAKAVNAELETAVQNVPTELINWIPDLGNNCPVGKALFFLSRSMLSKFFLFSMPL</sequence>
<evidence type="ECO:0000313" key="1">
    <source>
        <dbReference type="EMBL" id="KAK1935254.1"/>
    </source>
</evidence>
<organism evidence="1 2">
    <name type="scientific">Babesia divergens</name>
    <dbReference type="NCBI Taxonomy" id="32595"/>
    <lineage>
        <taxon>Eukaryota</taxon>
        <taxon>Sar</taxon>
        <taxon>Alveolata</taxon>
        <taxon>Apicomplexa</taxon>
        <taxon>Aconoidasida</taxon>
        <taxon>Piroplasmida</taxon>
        <taxon>Babesiidae</taxon>
        <taxon>Babesia</taxon>
    </lineage>
</organism>
<proteinExistence type="predicted"/>
<name>A0AAD9GBC1_BABDI</name>
<evidence type="ECO:0000313" key="2">
    <source>
        <dbReference type="Proteomes" id="UP001195914"/>
    </source>
</evidence>
<reference evidence="1" key="2">
    <citation type="submission" date="2021-05" db="EMBL/GenBank/DDBJ databases">
        <authorList>
            <person name="Pain A."/>
        </authorList>
    </citation>
    <scope>NUCLEOTIDE SEQUENCE</scope>
    <source>
        <strain evidence="1">1802A</strain>
    </source>
</reference>
<protein>
    <submittedName>
        <fullName evidence="1">Uncharacterized protein</fullName>
    </submittedName>
</protein>